<organism evidence="8 9">
    <name type="scientific">Lophiostoma macrostomum CBS 122681</name>
    <dbReference type="NCBI Taxonomy" id="1314788"/>
    <lineage>
        <taxon>Eukaryota</taxon>
        <taxon>Fungi</taxon>
        <taxon>Dikarya</taxon>
        <taxon>Ascomycota</taxon>
        <taxon>Pezizomycotina</taxon>
        <taxon>Dothideomycetes</taxon>
        <taxon>Pleosporomycetidae</taxon>
        <taxon>Pleosporales</taxon>
        <taxon>Lophiostomataceae</taxon>
        <taxon>Lophiostoma</taxon>
    </lineage>
</organism>
<dbReference type="InterPro" id="IPR036259">
    <property type="entry name" value="MFS_trans_sf"/>
</dbReference>
<feature type="transmembrane region" description="Helical" evidence="6">
    <location>
        <begin position="406"/>
        <end position="425"/>
    </location>
</feature>
<dbReference type="PANTHER" id="PTHR23502:SF21">
    <property type="entry name" value="DITYROSINE TRANSPORTER 1"/>
    <property type="match status" value="1"/>
</dbReference>
<dbReference type="EMBL" id="MU004519">
    <property type="protein sequence ID" value="KAF2648818.1"/>
    <property type="molecule type" value="Genomic_DNA"/>
</dbReference>
<feature type="domain" description="Major facilitator superfamily (MFS) profile" evidence="7">
    <location>
        <begin position="67"/>
        <end position="498"/>
    </location>
</feature>
<proteinExistence type="predicted"/>
<comment type="subcellular location">
    <subcellularLocation>
        <location evidence="1">Membrane</location>
        <topology evidence="1">Multi-pass membrane protein</topology>
    </subcellularLocation>
</comment>
<feature type="transmembrane region" description="Helical" evidence="6">
    <location>
        <begin position="66"/>
        <end position="90"/>
    </location>
</feature>
<evidence type="ECO:0000256" key="3">
    <source>
        <dbReference type="ARBA" id="ARBA00022989"/>
    </source>
</evidence>
<feature type="transmembrane region" description="Helical" evidence="6">
    <location>
        <begin position="292"/>
        <end position="316"/>
    </location>
</feature>
<feature type="transmembrane region" description="Helical" evidence="6">
    <location>
        <begin position="336"/>
        <end position="355"/>
    </location>
</feature>
<feature type="transmembrane region" description="Helical" evidence="6">
    <location>
        <begin position="102"/>
        <end position="121"/>
    </location>
</feature>
<feature type="compositionally biased region" description="Pro residues" evidence="5">
    <location>
        <begin position="1"/>
        <end position="10"/>
    </location>
</feature>
<dbReference type="Pfam" id="PF07690">
    <property type="entry name" value="MFS_1"/>
    <property type="match status" value="1"/>
</dbReference>
<accession>A0A6A6SR18</accession>
<dbReference type="InterPro" id="IPR011701">
    <property type="entry name" value="MFS"/>
</dbReference>
<evidence type="ECO:0000259" key="7">
    <source>
        <dbReference type="PROSITE" id="PS50850"/>
    </source>
</evidence>
<evidence type="ECO:0000256" key="4">
    <source>
        <dbReference type="ARBA" id="ARBA00023136"/>
    </source>
</evidence>
<evidence type="ECO:0000256" key="6">
    <source>
        <dbReference type="SAM" id="Phobius"/>
    </source>
</evidence>
<dbReference type="SUPFAM" id="SSF103473">
    <property type="entry name" value="MFS general substrate transporter"/>
    <property type="match status" value="1"/>
</dbReference>
<keyword evidence="2 6" id="KW-0812">Transmembrane</keyword>
<feature type="transmembrane region" description="Helical" evidence="6">
    <location>
        <begin position="163"/>
        <end position="181"/>
    </location>
</feature>
<feature type="transmembrane region" description="Helical" evidence="6">
    <location>
        <begin position="133"/>
        <end position="151"/>
    </location>
</feature>
<feature type="transmembrane region" description="Helical" evidence="6">
    <location>
        <begin position="222"/>
        <end position="242"/>
    </location>
</feature>
<evidence type="ECO:0000313" key="9">
    <source>
        <dbReference type="Proteomes" id="UP000799324"/>
    </source>
</evidence>
<gene>
    <name evidence="8" type="ORF">K491DRAFT_783773</name>
</gene>
<dbReference type="AlphaFoldDB" id="A0A6A6SR18"/>
<sequence length="516" mass="55341">MSIKRPPPSPTMDTTAPASGSDRSLDLHVKTPIATVQDVEKSAVALPAGDQKPPPYTQFSPTRQNLIVAIVTAAGFFSPLCGAVYLPSLILFEDIFKTTGTVINATVAVYMAVFAVAPLFGAAAADYGGRKSVYLWSLAIFLVANTLLAALPPNLGSLFTLRIFQAIGASMVTSVGAGTIADVTEPAKRATRLGIFLLGPQLGPVLGPFIGGQFSHHNRWRWVFGFLSLACFPVYLLILFLLPETLRCLVGDGSIYANSSWLVKPHFRQKKVVEEGKYPHPPKPTVKGLFKLLTFVPNFIVSVASGLNFGGLYSIYIVFPRVWQKQYGFSGSETGYAYLAPGIFLLLASLAIGRLSDMLYRRQKANDDGKAPVPERRLEIQVWGYVASAAGKVMWGWFTLRHYHPAAGLTASAIAGVGTGIIMVTSSSYQTECQPTAAALLVALSGLLRNAASSIASAIIDSLVDSMGYGWCFTGLAIMDVLCIGGLIFIRIKGHVYRAKLPSPIRPGPPQGQGRP</sequence>
<keyword evidence="9" id="KW-1185">Reference proteome</keyword>
<name>A0A6A6SR18_9PLEO</name>
<reference evidence="8" key="1">
    <citation type="journal article" date="2020" name="Stud. Mycol.">
        <title>101 Dothideomycetes genomes: a test case for predicting lifestyles and emergence of pathogens.</title>
        <authorList>
            <person name="Haridas S."/>
            <person name="Albert R."/>
            <person name="Binder M."/>
            <person name="Bloem J."/>
            <person name="Labutti K."/>
            <person name="Salamov A."/>
            <person name="Andreopoulos B."/>
            <person name="Baker S."/>
            <person name="Barry K."/>
            <person name="Bills G."/>
            <person name="Bluhm B."/>
            <person name="Cannon C."/>
            <person name="Castanera R."/>
            <person name="Culley D."/>
            <person name="Daum C."/>
            <person name="Ezra D."/>
            <person name="Gonzalez J."/>
            <person name="Henrissat B."/>
            <person name="Kuo A."/>
            <person name="Liang C."/>
            <person name="Lipzen A."/>
            <person name="Lutzoni F."/>
            <person name="Magnuson J."/>
            <person name="Mondo S."/>
            <person name="Nolan M."/>
            <person name="Ohm R."/>
            <person name="Pangilinan J."/>
            <person name="Park H.-J."/>
            <person name="Ramirez L."/>
            <person name="Alfaro M."/>
            <person name="Sun H."/>
            <person name="Tritt A."/>
            <person name="Yoshinaga Y."/>
            <person name="Zwiers L.-H."/>
            <person name="Turgeon B."/>
            <person name="Goodwin S."/>
            <person name="Spatafora J."/>
            <person name="Crous P."/>
            <person name="Grigoriev I."/>
        </authorList>
    </citation>
    <scope>NUCLEOTIDE SEQUENCE</scope>
    <source>
        <strain evidence="8">CBS 122681</strain>
    </source>
</reference>
<dbReference type="PROSITE" id="PS50850">
    <property type="entry name" value="MFS"/>
    <property type="match status" value="1"/>
</dbReference>
<evidence type="ECO:0000313" key="8">
    <source>
        <dbReference type="EMBL" id="KAF2648818.1"/>
    </source>
</evidence>
<keyword evidence="4 6" id="KW-0472">Membrane</keyword>
<dbReference type="InterPro" id="IPR020846">
    <property type="entry name" value="MFS_dom"/>
</dbReference>
<keyword evidence="3 6" id="KW-1133">Transmembrane helix</keyword>
<protein>
    <submittedName>
        <fullName evidence="8">MFS general substrate transporter</fullName>
    </submittedName>
</protein>
<feature type="transmembrane region" description="Helical" evidence="6">
    <location>
        <begin position="193"/>
        <end position="210"/>
    </location>
</feature>
<feature type="transmembrane region" description="Helical" evidence="6">
    <location>
        <begin position="466"/>
        <end position="490"/>
    </location>
</feature>
<evidence type="ECO:0000256" key="5">
    <source>
        <dbReference type="SAM" id="MobiDB-lite"/>
    </source>
</evidence>
<evidence type="ECO:0000256" key="1">
    <source>
        <dbReference type="ARBA" id="ARBA00004141"/>
    </source>
</evidence>
<feature type="compositionally biased region" description="Polar residues" evidence="5">
    <location>
        <begin position="11"/>
        <end position="22"/>
    </location>
</feature>
<dbReference type="GO" id="GO:0005886">
    <property type="term" value="C:plasma membrane"/>
    <property type="evidence" value="ECO:0007669"/>
    <property type="project" value="TreeGrafter"/>
</dbReference>
<feature type="transmembrane region" description="Helical" evidence="6">
    <location>
        <begin position="437"/>
        <end position="460"/>
    </location>
</feature>
<feature type="transmembrane region" description="Helical" evidence="6">
    <location>
        <begin position="382"/>
        <end position="400"/>
    </location>
</feature>
<dbReference type="Gene3D" id="1.20.1250.20">
    <property type="entry name" value="MFS general substrate transporter like domains"/>
    <property type="match status" value="1"/>
</dbReference>
<dbReference type="GO" id="GO:0005275">
    <property type="term" value="F:amine transmembrane transporter activity"/>
    <property type="evidence" value="ECO:0007669"/>
    <property type="project" value="TreeGrafter"/>
</dbReference>
<dbReference type="Proteomes" id="UP000799324">
    <property type="component" value="Unassembled WGS sequence"/>
</dbReference>
<dbReference type="PANTHER" id="PTHR23502">
    <property type="entry name" value="MAJOR FACILITATOR SUPERFAMILY"/>
    <property type="match status" value="1"/>
</dbReference>
<feature type="region of interest" description="Disordered" evidence="5">
    <location>
        <begin position="1"/>
        <end position="24"/>
    </location>
</feature>
<dbReference type="OrthoDB" id="3936150at2759"/>
<evidence type="ECO:0000256" key="2">
    <source>
        <dbReference type="ARBA" id="ARBA00022692"/>
    </source>
</evidence>